<feature type="transmembrane region" description="Helical" evidence="7">
    <location>
        <begin position="59"/>
        <end position="79"/>
    </location>
</feature>
<evidence type="ECO:0000313" key="10">
    <source>
        <dbReference type="Proteomes" id="UP000269573"/>
    </source>
</evidence>
<dbReference type="PROSITE" id="PS00217">
    <property type="entry name" value="SUGAR_TRANSPORT_2"/>
    <property type="match status" value="1"/>
</dbReference>
<feature type="transmembrane region" description="Helical" evidence="7">
    <location>
        <begin position="268"/>
        <end position="286"/>
    </location>
</feature>
<keyword evidence="5 7" id="KW-0472">Membrane</keyword>
<evidence type="ECO:0000256" key="2">
    <source>
        <dbReference type="ARBA" id="ARBA00022448"/>
    </source>
</evidence>
<dbReference type="PROSITE" id="PS50850">
    <property type="entry name" value="MFS"/>
    <property type="match status" value="1"/>
</dbReference>
<gene>
    <name evidence="9" type="ORF">EDM59_05715</name>
</gene>
<dbReference type="CDD" id="cd17316">
    <property type="entry name" value="MFS_SV2_like"/>
    <property type="match status" value="1"/>
</dbReference>
<keyword evidence="10" id="KW-1185">Reference proteome</keyword>
<protein>
    <submittedName>
        <fullName evidence="9">MFS transporter</fullName>
    </submittedName>
</protein>
<feature type="transmembrane region" description="Helical" evidence="7">
    <location>
        <begin position="147"/>
        <end position="169"/>
    </location>
</feature>
<proteinExistence type="predicted"/>
<evidence type="ECO:0000256" key="4">
    <source>
        <dbReference type="ARBA" id="ARBA00022989"/>
    </source>
</evidence>
<feature type="transmembrane region" description="Helical" evidence="7">
    <location>
        <begin position="351"/>
        <end position="373"/>
    </location>
</feature>
<reference evidence="9 10" key="1">
    <citation type="submission" date="2018-10" db="EMBL/GenBank/DDBJ databases">
        <title>Phylogenomics of Brevibacillus.</title>
        <authorList>
            <person name="Dunlap C."/>
        </authorList>
    </citation>
    <scope>NUCLEOTIDE SEQUENCE [LARGE SCALE GENOMIC DNA]</scope>
    <source>
        <strain evidence="9 10">JCM 15774</strain>
    </source>
</reference>
<feature type="transmembrane region" description="Helical" evidence="7">
    <location>
        <begin position="175"/>
        <end position="196"/>
    </location>
</feature>
<dbReference type="EMBL" id="RHHU01000003">
    <property type="protein sequence ID" value="RNB88610.1"/>
    <property type="molecule type" value="Genomic_DNA"/>
</dbReference>
<dbReference type="SUPFAM" id="SSF103473">
    <property type="entry name" value="MFS general substrate transporter"/>
    <property type="match status" value="1"/>
</dbReference>
<feature type="domain" description="Major facilitator superfamily (MFS) profile" evidence="8">
    <location>
        <begin position="21"/>
        <end position="448"/>
    </location>
</feature>
<evidence type="ECO:0000313" key="9">
    <source>
        <dbReference type="EMBL" id="RNB88610.1"/>
    </source>
</evidence>
<accession>A0A3M8DKJ9</accession>
<dbReference type="GO" id="GO:0046943">
    <property type="term" value="F:carboxylic acid transmembrane transporter activity"/>
    <property type="evidence" value="ECO:0007669"/>
    <property type="project" value="TreeGrafter"/>
</dbReference>
<name>A0A3M8DKJ9_9BACL</name>
<feature type="transmembrane region" description="Helical" evidence="7">
    <location>
        <begin position="21"/>
        <end position="47"/>
    </location>
</feature>
<dbReference type="Proteomes" id="UP000269573">
    <property type="component" value="Unassembled WGS sequence"/>
</dbReference>
<feature type="transmembrane region" description="Helical" evidence="7">
    <location>
        <begin position="385"/>
        <end position="409"/>
    </location>
</feature>
<dbReference type="InterPro" id="IPR005828">
    <property type="entry name" value="MFS_sugar_transport-like"/>
</dbReference>
<evidence type="ECO:0000256" key="5">
    <source>
        <dbReference type="ARBA" id="ARBA00023136"/>
    </source>
</evidence>
<feature type="transmembrane region" description="Helical" evidence="7">
    <location>
        <begin position="320"/>
        <end position="339"/>
    </location>
</feature>
<dbReference type="InterPro" id="IPR036259">
    <property type="entry name" value="MFS_trans_sf"/>
</dbReference>
<feature type="transmembrane region" description="Helical" evidence="7">
    <location>
        <begin position="421"/>
        <end position="444"/>
    </location>
</feature>
<feature type="transmembrane region" description="Helical" evidence="7">
    <location>
        <begin position="86"/>
        <end position="104"/>
    </location>
</feature>
<comment type="caution">
    <text evidence="9">The sequence shown here is derived from an EMBL/GenBank/DDBJ whole genome shotgun (WGS) entry which is preliminary data.</text>
</comment>
<dbReference type="InterPro" id="IPR020846">
    <property type="entry name" value="MFS_dom"/>
</dbReference>
<organism evidence="9 10">
    <name type="scientific">Brevibacillus nitrificans</name>
    <dbReference type="NCBI Taxonomy" id="651560"/>
    <lineage>
        <taxon>Bacteria</taxon>
        <taxon>Bacillati</taxon>
        <taxon>Bacillota</taxon>
        <taxon>Bacilli</taxon>
        <taxon>Bacillales</taxon>
        <taxon>Paenibacillaceae</taxon>
        <taxon>Brevibacillus</taxon>
    </lineage>
</organism>
<dbReference type="PANTHER" id="PTHR23508:SF10">
    <property type="entry name" value="CARBOXYLIC ACID TRANSPORTER PROTEIN HOMOLOG"/>
    <property type="match status" value="1"/>
</dbReference>
<dbReference type="AlphaFoldDB" id="A0A3M8DKJ9"/>
<evidence type="ECO:0000256" key="7">
    <source>
        <dbReference type="SAM" id="Phobius"/>
    </source>
</evidence>
<dbReference type="InterPro" id="IPR005829">
    <property type="entry name" value="Sugar_transporter_CS"/>
</dbReference>
<feature type="coiled-coil region" evidence="6">
    <location>
        <begin position="444"/>
        <end position="471"/>
    </location>
</feature>
<comment type="subcellular location">
    <subcellularLocation>
        <location evidence="1">Cell membrane</location>
        <topology evidence="1">Multi-pass membrane protein</topology>
    </subcellularLocation>
</comment>
<sequence>MKVNPLELLANSRLNKHHFRILGTTIISFLLEMFDFFIMGFVLAFILGPWQLSYGESSLILLSAGVGTMLGAFACGIWADRWGRRKVMIGSILMFSIFSGFMFFTPEGMWEYVTVFRTLVGFGVGGLTAVLIPYVTEIFPSRHRGTLTGLLQSFTPMGILLGSMSASYLAPIIGWRGLFLICVIPVLLIIPVMRWLPESPRWLFMKGRSEEAILVINRLANEKVDNSQIDHSAMKISSSGSKASLRDLLKYPKSFAISFGINLGTQTAFYGVSLWGPAILAMVLQLKPQEAAAMYMVVSLSGFVGRLFFSFAAERWGRRICGTISGLAGGLLIILVGVFHDRSIGEISVMWLLLIAAQFMMDAALVITGLYTAEVWPSKIRATGFGSAYGFGGLGKIIGPIGLALIAGASNVVSPKATIEAVVPAFTFLGLFLIMVGILFAIAWETKNKNLDELESMLNQTEDRFVKKASEATKG</sequence>
<dbReference type="RefSeq" id="WP_122922711.1">
    <property type="nucleotide sequence ID" value="NZ_RHHU01000003.1"/>
</dbReference>
<evidence type="ECO:0000256" key="6">
    <source>
        <dbReference type="SAM" id="Coils"/>
    </source>
</evidence>
<dbReference type="Pfam" id="PF00083">
    <property type="entry name" value="Sugar_tr"/>
    <property type="match status" value="1"/>
</dbReference>
<evidence type="ECO:0000259" key="8">
    <source>
        <dbReference type="PROSITE" id="PS50850"/>
    </source>
</evidence>
<dbReference type="Gene3D" id="1.20.1250.20">
    <property type="entry name" value="MFS general substrate transporter like domains"/>
    <property type="match status" value="1"/>
</dbReference>
<evidence type="ECO:0000256" key="1">
    <source>
        <dbReference type="ARBA" id="ARBA00004651"/>
    </source>
</evidence>
<keyword evidence="4 7" id="KW-1133">Transmembrane helix</keyword>
<dbReference type="GO" id="GO:0005886">
    <property type="term" value="C:plasma membrane"/>
    <property type="evidence" value="ECO:0007669"/>
    <property type="project" value="UniProtKB-SubCell"/>
</dbReference>
<keyword evidence="2" id="KW-0813">Transport</keyword>
<dbReference type="PANTHER" id="PTHR23508">
    <property type="entry name" value="CARBOXYLIC ACID TRANSPORTER PROTEIN HOMOLOG"/>
    <property type="match status" value="1"/>
</dbReference>
<evidence type="ECO:0000256" key="3">
    <source>
        <dbReference type="ARBA" id="ARBA00022692"/>
    </source>
</evidence>
<feature type="transmembrane region" description="Helical" evidence="7">
    <location>
        <begin position="116"/>
        <end position="135"/>
    </location>
</feature>
<keyword evidence="6" id="KW-0175">Coiled coil</keyword>
<feature type="transmembrane region" description="Helical" evidence="7">
    <location>
        <begin position="292"/>
        <end position="313"/>
    </location>
</feature>
<keyword evidence="3 7" id="KW-0812">Transmembrane</keyword>